<gene>
    <name evidence="3" type="primary">PEAK3</name>
</gene>
<dbReference type="GeneTree" id="ENSGT00940000163597"/>
<dbReference type="PANTHER" id="PTHR22972">
    <property type="entry name" value="SERINE/THREONINE PROTEIN KINASE"/>
    <property type="match status" value="1"/>
</dbReference>
<organism evidence="3 4">
    <name type="scientific">Macaca mulatta</name>
    <name type="common">Rhesus macaque</name>
    <dbReference type="NCBI Taxonomy" id="9544"/>
    <lineage>
        <taxon>Eukaryota</taxon>
        <taxon>Metazoa</taxon>
        <taxon>Chordata</taxon>
        <taxon>Craniata</taxon>
        <taxon>Vertebrata</taxon>
        <taxon>Euteleostomi</taxon>
        <taxon>Mammalia</taxon>
        <taxon>Eutheria</taxon>
        <taxon>Euarchontoglires</taxon>
        <taxon>Primates</taxon>
        <taxon>Haplorrhini</taxon>
        <taxon>Catarrhini</taxon>
        <taxon>Cercopithecidae</taxon>
        <taxon>Cercopithecinae</taxon>
        <taxon>Macaca</taxon>
    </lineage>
</organism>
<dbReference type="FunCoup" id="A0A5F7ZA12">
    <property type="interactions" value="7"/>
</dbReference>
<accession>A0A5F7ZA12</accession>
<dbReference type="PaxDb" id="9544-ENSMMUP00000023595"/>
<protein>
    <submittedName>
        <fullName evidence="3">PEAK family member 3</fullName>
    </submittedName>
</protein>
<dbReference type="ExpressionAtlas" id="A0A5F7ZA12">
    <property type="expression patterns" value="baseline"/>
</dbReference>
<dbReference type="GO" id="GO:0032956">
    <property type="term" value="P:regulation of actin cytoskeleton organization"/>
    <property type="evidence" value="ECO:0007669"/>
    <property type="project" value="Ensembl"/>
</dbReference>
<dbReference type="InterPro" id="IPR051511">
    <property type="entry name" value="MitoQC_Scaffold_Kinases"/>
</dbReference>
<evidence type="ECO:0000313" key="4">
    <source>
        <dbReference type="Proteomes" id="UP000006718"/>
    </source>
</evidence>
<dbReference type="SMR" id="A0A5F7ZA12"/>
<reference evidence="3" key="2">
    <citation type="submission" date="2019-01" db="EMBL/GenBank/DDBJ databases">
        <authorList>
            <person name="Graves T."/>
            <person name="Eichler E.E."/>
            <person name="Wilson R.K."/>
        </authorList>
    </citation>
    <scope>NUCLEOTIDE SEQUENCE [LARGE SCALE GENOMIC DNA]</scope>
    <source>
        <strain evidence="3">17573</strain>
    </source>
</reference>
<evidence type="ECO:0000256" key="1">
    <source>
        <dbReference type="ARBA" id="ARBA00038349"/>
    </source>
</evidence>
<reference evidence="3" key="3">
    <citation type="submission" date="2025-08" db="UniProtKB">
        <authorList>
            <consortium name="Ensembl"/>
        </authorList>
    </citation>
    <scope>IDENTIFICATION</scope>
    <source>
        <strain evidence="3">17573</strain>
    </source>
</reference>
<dbReference type="InParanoid" id="A0A5F7ZA12"/>
<dbReference type="OMA" id="PWLRVRR"/>
<dbReference type="PANTHER" id="PTHR22972:SF6">
    <property type="entry name" value="PROTEIN PEAK3"/>
    <property type="match status" value="1"/>
</dbReference>
<dbReference type="Ensembl" id="ENSMMUT00000106001.1">
    <property type="protein sequence ID" value="ENSMMUP00000062432.1"/>
    <property type="gene ID" value="ENSMMUG00000058897.1"/>
</dbReference>
<dbReference type="Proteomes" id="UP000006718">
    <property type="component" value="Chromosome 19"/>
</dbReference>
<evidence type="ECO:0000313" key="3">
    <source>
        <dbReference type="Ensembl" id="ENSMMUP00000062432.1"/>
    </source>
</evidence>
<dbReference type="VEuPathDB" id="HostDB:ENSMMUG00000058897"/>
<dbReference type="GO" id="GO:0008360">
    <property type="term" value="P:regulation of cell shape"/>
    <property type="evidence" value="ECO:0007669"/>
    <property type="project" value="Ensembl"/>
</dbReference>
<comment type="similarity">
    <text evidence="1">Belongs to the protein kinase superfamily.</text>
</comment>
<reference evidence="4" key="1">
    <citation type="journal article" date="2007" name="Science">
        <title>Evolutionary and biomedical insights from the rhesus macaque genome.</title>
        <authorList>
            <person name="Gibbs R.A."/>
            <person name="Rogers J."/>
            <person name="Katze M.G."/>
            <person name="Bumgarner R."/>
            <person name="Weinstock G.M."/>
            <person name="Mardis E.R."/>
            <person name="Remington K.A."/>
            <person name="Strausberg R.L."/>
            <person name="Venter J.C."/>
            <person name="Wilson R.K."/>
            <person name="Batzer M.A."/>
            <person name="Bustamante C.D."/>
            <person name="Eichler E.E."/>
            <person name="Hahn M.W."/>
            <person name="Hardison R.C."/>
            <person name="Makova K.D."/>
            <person name="Miller W."/>
            <person name="Milosavljevic A."/>
            <person name="Palermo R.E."/>
            <person name="Siepel A."/>
            <person name="Sikela J.M."/>
            <person name="Attaway T."/>
            <person name="Bell S."/>
            <person name="Bernard K.E."/>
            <person name="Buhay C.J."/>
            <person name="Chandrabose M.N."/>
            <person name="Dao M."/>
            <person name="Davis C."/>
            <person name="Delehaunty K.D."/>
            <person name="Ding Y."/>
            <person name="Dinh H.H."/>
            <person name="Dugan-Rocha S."/>
            <person name="Fulton L.A."/>
            <person name="Gabisi R.A."/>
            <person name="Garner T.T."/>
            <person name="Godfrey J."/>
            <person name="Hawes A.C."/>
            <person name="Hernandez J."/>
            <person name="Hines S."/>
            <person name="Holder M."/>
            <person name="Hume J."/>
            <person name="Jhangiani S.N."/>
            <person name="Joshi V."/>
            <person name="Khan Z.M."/>
            <person name="Kirkness E.F."/>
            <person name="Cree A."/>
            <person name="Fowler R.G."/>
            <person name="Lee S."/>
            <person name="Lewis L.R."/>
            <person name="Li Z."/>
            <person name="Liu Y.-S."/>
            <person name="Moore S.M."/>
            <person name="Muzny D."/>
            <person name="Nazareth L.V."/>
            <person name="Ngo D.N."/>
            <person name="Okwuonu G.O."/>
            <person name="Pai G."/>
            <person name="Parker D."/>
            <person name="Paul H.A."/>
            <person name="Pfannkoch C."/>
            <person name="Pohl C.S."/>
            <person name="Rogers Y.-H.C."/>
            <person name="Ruiz S.J."/>
            <person name="Sabo A."/>
            <person name="Santibanez J."/>
            <person name="Schneider B.W."/>
            <person name="Smith S.M."/>
            <person name="Sodergren E."/>
            <person name="Svatek A.F."/>
            <person name="Utterback T.R."/>
            <person name="Vattathil S."/>
            <person name="Warren W."/>
            <person name="White C.S."/>
            <person name="Chinwalla A.T."/>
            <person name="Feng Y."/>
            <person name="Halpern A.L."/>
            <person name="Hillier L.W."/>
            <person name="Huang X."/>
            <person name="Minx P."/>
            <person name="Nelson J.O."/>
            <person name="Pepin K.H."/>
            <person name="Qin X."/>
            <person name="Sutton G.G."/>
            <person name="Venter E."/>
            <person name="Walenz B.P."/>
            <person name="Wallis J.W."/>
            <person name="Worley K.C."/>
            <person name="Yang S.-P."/>
            <person name="Jones S.M."/>
            <person name="Marra M.A."/>
            <person name="Rocchi M."/>
            <person name="Schein J.E."/>
            <person name="Baertsch R."/>
            <person name="Clarke L."/>
            <person name="Csuros M."/>
            <person name="Glasscock J."/>
            <person name="Harris R.A."/>
            <person name="Havlak P."/>
            <person name="Jackson A.R."/>
            <person name="Jiang H."/>
            <person name="Liu Y."/>
            <person name="Messina D.N."/>
            <person name="Shen Y."/>
            <person name="Song H.X.-Z."/>
            <person name="Wylie T."/>
            <person name="Zhang L."/>
            <person name="Birney E."/>
            <person name="Han K."/>
            <person name="Konkel M.K."/>
            <person name="Lee J."/>
            <person name="Smit A.F.A."/>
            <person name="Ullmer B."/>
            <person name="Wang H."/>
            <person name="Xing J."/>
            <person name="Burhans R."/>
            <person name="Cheng Z."/>
            <person name="Karro J.E."/>
            <person name="Ma J."/>
            <person name="Raney B."/>
            <person name="She X."/>
            <person name="Cox M.J."/>
            <person name="Demuth J.P."/>
            <person name="Dumas L.J."/>
            <person name="Han S.-G."/>
            <person name="Hopkins J."/>
            <person name="Karimpour-Fard A."/>
            <person name="Kim Y.H."/>
            <person name="Pollack J.R."/>
            <person name="Vinar T."/>
            <person name="Addo-Quaye C."/>
            <person name="Degenhardt J."/>
            <person name="Denby A."/>
            <person name="Hubisz M.J."/>
            <person name="Indap A."/>
            <person name="Kosiol C."/>
            <person name="Lahn B.T."/>
            <person name="Lawson H.A."/>
            <person name="Marklein A."/>
            <person name="Nielsen R."/>
            <person name="Vallender E.J."/>
            <person name="Clark A.G."/>
            <person name="Ferguson B."/>
            <person name="Hernandez R.D."/>
            <person name="Hirani K."/>
            <person name="Kehrer-Sawatzki H."/>
            <person name="Kolb J."/>
            <person name="Patil S."/>
            <person name="Pu L.-L."/>
            <person name="Ren Y."/>
            <person name="Smith D.G."/>
            <person name="Wheeler D.A."/>
            <person name="Schenck I."/>
            <person name="Ball E.V."/>
            <person name="Chen R."/>
            <person name="Cooper D.N."/>
            <person name="Giardine B."/>
            <person name="Hsu F."/>
            <person name="Kent W.J."/>
            <person name="Lesk A."/>
            <person name="Nelson D.L."/>
            <person name="O'brien W.E."/>
            <person name="Pruefer K."/>
            <person name="Stenson P.D."/>
            <person name="Wallace J.C."/>
            <person name="Ke H."/>
            <person name="Liu X.-M."/>
            <person name="Wang P."/>
            <person name="Xiang A.P."/>
            <person name="Yang F."/>
            <person name="Barber G.P."/>
            <person name="Haussler D."/>
            <person name="Karolchik D."/>
            <person name="Kern A.D."/>
            <person name="Kuhn R.M."/>
            <person name="Smith K.E."/>
            <person name="Zwieg A.S."/>
        </authorList>
    </citation>
    <scope>NUCLEOTIDE SEQUENCE [LARGE SCALE GENOMIC DNA]</scope>
    <source>
        <strain evidence="4">17573</strain>
    </source>
</reference>
<reference evidence="3" key="4">
    <citation type="submission" date="2025-09" db="UniProtKB">
        <authorList>
            <consortium name="Ensembl"/>
        </authorList>
    </citation>
    <scope>IDENTIFICATION</scope>
    <source>
        <strain evidence="3">17573</strain>
    </source>
</reference>
<evidence type="ECO:0000256" key="2">
    <source>
        <dbReference type="SAM" id="MobiDB-lite"/>
    </source>
</evidence>
<dbReference type="STRING" id="9544.ENSMMUP00000062432"/>
<name>A0A5F7ZA12_MACMU</name>
<dbReference type="AlphaFoldDB" id="A0A5F7ZA12"/>
<dbReference type="Bgee" id="ENSMMUG00000058897">
    <property type="expression patterns" value="Expressed in spleen and 3 other cell types or tissues"/>
</dbReference>
<keyword evidence="4" id="KW-1185">Reference proteome</keyword>
<feature type="region of interest" description="Disordered" evidence="2">
    <location>
        <begin position="90"/>
        <end position="114"/>
    </location>
</feature>
<proteinExistence type="inferred from homology"/>
<sequence length="527" mass="56086">MLFPATSCPLRAGRGGGGRSWWGSVAEMPPPHPGLRSDSWPDVFLSAAGARSDPSCEARGCGHWEFVPQDPSSPRGHASLEGEIRAHLLPSKACRPRTPGSCSTDPQPLPPPLPKKILTRTQSLPNRRTSHASSIQVQLPRRPFLGSHSVDKSQAEVGPACAPAELTFGLTDAPLGLSLRNLHSPEAVHAALAARQLQGLHAIYARLRARFMGGHPGPCRPGHGFRLLDSSPCAESGDALYYRVVRVHDDAWHILVAKVPKPGADVPHPWGLELQASLSPHFNLQGLCGVVPEGTLPGAPWRGAVALAAEVPERTVAQWLVEACTQPPEEFVWAVALVLLQLSAALEFLEAWGAALVELRPENLLLAAPRGCAATGHARLLLADFGRVCLQPPGPPGSPGPHAPQLGSLLREMLGLATPSTTPLTAGLERLAAQLTRLQPSASRTRGALQALLWGPGPEVRGRGAPVGPWLRALGPWLRLRRGLLVLRLAERAAGGEAPSLEDWLCCEYLAEATESSMGQALALLWD</sequence>